<name>A0A2T0QHW9_9ACTN</name>
<organism evidence="1 2">
    <name type="scientific">Kineococcus rhizosphaerae</name>
    <dbReference type="NCBI Taxonomy" id="559628"/>
    <lineage>
        <taxon>Bacteria</taxon>
        <taxon>Bacillati</taxon>
        <taxon>Actinomycetota</taxon>
        <taxon>Actinomycetes</taxon>
        <taxon>Kineosporiales</taxon>
        <taxon>Kineosporiaceae</taxon>
        <taxon>Kineococcus</taxon>
    </lineage>
</organism>
<dbReference type="Proteomes" id="UP000238083">
    <property type="component" value="Unassembled WGS sequence"/>
</dbReference>
<comment type="caution">
    <text evidence="1">The sequence shown here is derived from an EMBL/GenBank/DDBJ whole genome shotgun (WGS) entry which is preliminary data.</text>
</comment>
<evidence type="ECO:0000313" key="2">
    <source>
        <dbReference type="Proteomes" id="UP000238083"/>
    </source>
</evidence>
<proteinExistence type="predicted"/>
<accession>A0A2T0QHW9</accession>
<gene>
    <name evidence="1" type="ORF">CLV37_1551</name>
</gene>
<keyword evidence="2" id="KW-1185">Reference proteome</keyword>
<dbReference type="AlphaFoldDB" id="A0A2T0QHW9"/>
<reference evidence="1 2" key="1">
    <citation type="submission" date="2018-03" db="EMBL/GenBank/DDBJ databases">
        <title>Genomic Encyclopedia of Archaeal and Bacterial Type Strains, Phase II (KMG-II): from individual species to whole genera.</title>
        <authorList>
            <person name="Goeker M."/>
        </authorList>
    </citation>
    <scope>NUCLEOTIDE SEQUENCE [LARGE SCALE GENOMIC DNA]</scope>
    <source>
        <strain evidence="1 2">DSM 19711</strain>
    </source>
</reference>
<evidence type="ECO:0000313" key="1">
    <source>
        <dbReference type="EMBL" id="PRY03651.1"/>
    </source>
</evidence>
<sequence length="101" mass="11085">MRFADMGRATLRGGRTYSPAEVALLAAHIDLTEAKLREVAEWMAQVEWDRARLRSALARTAVAAMEAGVEHDVLHGLVDRSSAVRSEVLSAARDHATAYPR</sequence>
<protein>
    <submittedName>
        <fullName evidence="1">Uncharacterized protein</fullName>
    </submittedName>
</protein>
<dbReference type="EMBL" id="PVZF01000055">
    <property type="protein sequence ID" value="PRY03651.1"/>
    <property type="molecule type" value="Genomic_DNA"/>
</dbReference>